<gene>
    <name evidence="8" type="ORF">KMZ29_21405</name>
</gene>
<dbReference type="GO" id="GO:0006631">
    <property type="term" value="P:fatty acid metabolic process"/>
    <property type="evidence" value="ECO:0007669"/>
    <property type="project" value="TreeGrafter"/>
</dbReference>
<evidence type="ECO:0000259" key="7">
    <source>
        <dbReference type="Pfam" id="PF13193"/>
    </source>
</evidence>
<dbReference type="InterPro" id="IPR025110">
    <property type="entry name" value="AMP-bd_C"/>
</dbReference>
<evidence type="ECO:0000256" key="2">
    <source>
        <dbReference type="ARBA" id="ARBA00022598"/>
    </source>
</evidence>
<dbReference type="Gene3D" id="3.40.50.12780">
    <property type="entry name" value="N-terminal domain of ligase-like"/>
    <property type="match status" value="1"/>
</dbReference>
<dbReference type="PROSITE" id="PS00455">
    <property type="entry name" value="AMP_BINDING"/>
    <property type="match status" value="1"/>
</dbReference>
<reference evidence="8" key="1">
    <citation type="submission" date="2021-06" db="EMBL/GenBank/DDBJ databases">
        <title>Bradyrhizobium sp. S2-20-1 Genome sequencing.</title>
        <authorList>
            <person name="Jin L."/>
        </authorList>
    </citation>
    <scope>NUCLEOTIDE SEQUENCE</scope>
    <source>
        <strain evidence="8">S2-20-1</strain>
    </source>
</reference>
<comment type="catalytic activity">
    <reaction evidence="3">
        <text>3-(methylsulfanyl)propanoate + ATP + CoA = 3-(methylsulfanyl)propanoyl-CoA + AMP + diphosphate</text>
        <dbReference type="Rhea" id="RHEA:43052"/>
        <dbReference type="ChEBI" id="CHEBI:30616"/>
        <dbReference type="ChEBI" id="CHEBI:33019"/>
        <dbReference type="ChEBI" id="CHEBI:49016"/>
        <dbReference type="ChEBI" id="CHEBI:57287"/>
        <dbReference type="ChEBI" id="CHEBI:82815"/>
        <dbReference type="ChEBI" id="CHEBI:456215"/>
        <dbReference type="EC" id="6.2.1.44"/>
    </reaction>
    <physiologicalReaction direction="left-to-right" evidence="3">
        <dbReference type="Rhea" id="RHEA:43053"/>
    </physiologicalReaction>
</comment>
<evidence type="ECO:0000256" key="4">
    <source>
        <dbReference type="ARBA" id="ARBA00066616"/>
    </source>
</evidence>
<evidence type="ECO:0000259" key="6">
    <source>
        <dbReference type="Pfam" id="PF00501"/>
    </source>
</evidence>
<dbReference type="EMBL" id="CP076134">
    <property type="protein sequence ID" value="QWG12244.1"/>
    <property type="molecule type" value="Genomic_DNA"/>
</dbReference>
<evidence type="ECO:0000313" key="9">
    <source>
        <dbReference type="Proteomes" id="UP000680839"/>
    </source>
</evidence>
<dbReference type="Pfam" id="PF00501">
    <property type="entry name" value="AMP-binding"/>
    <property type="match status" value="1"/>
</dbReference>
<dbReference type="GO" id="GO:0031956">
    <property type="term" value="F:medium-chain fatty acid-CoA ligase activity"/>
    <property type="evidence" value="ECO:0007669"/>
    <property type="project" value="TreeGrafter"/>
</dbReference>
<dbReference type="PANTHER" id="PTHR43201:SF5">
    <property type="entry name" value="MEDIUM-CHAIN ACYL-COA LIGASE ACSF2, MITOCHONDRIAL"/>
    <property type="match status" value="1"/>
</dbReference>
<dbReference type="Pfam" id="PF13193">
    <property type="entry name" value="AMP-binding_C"/>
    <property type="match status" value="1"/>
</dbReference>
<dbReference type="EC" id="6.2.1.44" evidence="4"/>
<proteinExistence type="inferred from homology"/>
<dbReference type="FunFam" id="3.30.300.30:FF:000008">
    <property type="entry name" value="2,3-dihydroxybenzoate-AMP ligase"/>
    <property type="match status" value="1"/>
</dbReference>
<evidence type="ECO:0000256" key="5">
    <source>
        <dbReference type="ARBA" id="ARBA00067668"/>
    </source>
</evidence>
<comment type="similarity">
    <text evidence="1">Belongs to the ATP-dependent AMP-binding enzyme family.</text>
</comment>
<evidence type="ECO:0000313" key="8">
    <source>
        <dbReference type="EMBL" id="QWG12244.1"/>
    </source>
</evidence>
<sequence>MALTESYVAGPALPAVRDITLGQLLEQAAKSAPDRIALISGLPDPALRRQWTYAELYAEAQRTARALLSRFKPGERIAVWAQNLPEWIMLEFGAGLAGMVLVTVNPGFRAKEVEYVLKQSRSAGVFVANSFRGNPMLETVREVAPRCPELREIVCFDDWPAFIAAGDDKRIALPDVKPDDPVMIQYTSGTTGFPKGALLHHRGLANNGADTADRMGIDPGDVFITTMPLFHTGGCVCCVLGAVSKAATQVLLEAFEPGLVLELLATYRGNAMVGVPTMLVAMLEHPSFASTDLSSVKAICSGGSTVPAALVALFEQKLGAPFTIVFGQTECSPVAAQTRTTDTIEDKASTIGLPLPNMETKIVNPDTGKTVPIGEIGEFCTRGYHIMLGYFEMPEATAAAIDSEGWLHTGDLCAMDARGYCTVEGRLKDMIIRGGENIYPRELEELLFRHPKVGEVAVVGLPHEKWGEEVAAFIRPAPGAVIDAEELSAYMRASLAPHKTPRHWFVVEAFPLTGSGKIQKFKLREFWAKGEMRAL</sequence>
<evidence type="ECO:0000256" key="3">
    <source>
        <dbReference type="ARBA" id="ARBA00051915"/>
    </source>
</evidence>
<dbReference type="RefSeq" id="WP_215621075.1">
    <property type="nucleotide sequence ID" value="NZ_CP076134.1"/>
</dbReference>
<dbReference type="InterPro" id="IPR045851">
    <property type="entry name" value="AMP-bd_C_sf"/>
</dbReference>
<name>A0A975NDM0_9BRAD</name>
<dbReference type="InterPro" id="IPR000873">
    <property type="entry name" value="AMP-dep_synth/lig_dom"/>
</dbReference>
<dbReference type="AlphaFoldDB" id="A0A975NDM0"/>
<feature type="domain" description="AMP-dependent synthetase/ligase" evidence="6">
    <location>
        <begin position="25"/>
        <end position="391"/>
    </location>
</feature>
<dbReference type="Proteomes" id="UP000680839">
    <property type="component" value="Chromosome"/>
</dbReference>
<evidence type="ECO:0000256" key="1">
    <source>
        <dbReference type="ARBA" id="ARBA00006432"/>
    </source>
</evidence>
<dbReference type="Gene3D" id="3.30.300.30">
    <property type="match status" value="1"/>
</dbReference>
<accession>A0A975NDM0</accession>
<dbReference type="InterPro" id="IPR020845">
    <property type="entry name" value="AMP-binding_CS"/>
</dbReference>
<protein>
    <recommendedName>
        <fullName evidence="5">3-methylmercaptopropionyl-CoA ligase</fullName>
        <ecNumber evidence="4">6.2.1.44</ecNumber>
    </recommendedName>
</protein>
<dbReference type="InterPro" id="IPR042099">
    <property type="entry name" value="ANL_N_sf"/>
</dbReference>
<keyword evidence="2" id="KW-0436">Ligase</keyword>
<feature type="domain" description="AMP-binding enzyme C-terminal" evidence="7">
    <location>
        <begin position="442"/>
        <end position="517"/>
    </location>
</feature>
<dbReference type="PANTHER" id="PTHR43201">
    <property type="entry name" value="ACYL-COA SYNTHETASE"/>
    <property type="match status" value="1"/>
</dbReference>
<organism evidence="8 9">
    <name type="scientific">Bradyrhizobium sediminis</name>
    <dbReference type="NCBI Taxonomy" id="2840469"/>
    <lineage>
        <taxon>Bacteria</taxon>
        <taxon>Pseudomonadati</taxon>
        <taxon>Pseudomonadota</taxon>
        <taxon>Alphaproteobacteria</taxon>
        <taxon>Hyphomicrobiales</taxon>
        <taxon>Nitrobacteraceae</taxon>
        <taxon>Bradyrhizobium</taxon>
    </lineage>
</organism>
<dbReference type="SUPFAM" id="SSF56801">
    <property type="entry name" value="Acetyl-CoA synthetase-like"/>
    <property type="match status" value="1"/>
</dbReference>